<accession>A0A1V9YNS3</accession>
<feature type="region of interest" description="Disordered" evidence="1">
    <location>
        <begin position="300"/>
        <end position="326"/>
    </location>
</feature>
<dbReference type="OrthoDB" id="69751at2759"/>
<gene>
    <name evidence="2" type="ORF">ACHHYP_08959</name>
</gene>
<feature type="compositionally biased region" description="Low complexity" evidence="1">
    <location>
        <begin position="100"/>
        <end position="121"/>
    </location>
</feature>
<evidence type="ECO:0000313" key="2">
    <source>
        <dbReference type="EMBL" id="OQR87363.1"/>
    </source>
</evidence>
<keyword evidence="3" id="KW-1185">Reference proteome</keyword>
<name>A0A1V9YNS3_ACHHY</name>
<feature type="compositionally biased region" description="Polar residues" evidence="1">
    <location>
        <begin position="51"/>
        <end position="60"/>
    </location>
</feature>
<sequence>MEDAELEISTIGSPAFDDVEPSFFHPDASPRSFIYPTSAQYLQGPDDRIRSNASSLFSSCPTEEPPPADTASTASTPAPLSTGSTPAQLSAGSTLPPPSSSDLPPLSASSSDLPPLSSSSYERYEEESGRQSLFLPKNKETISEPLLNSNFEPALLHEPFFDFHFESHVEDESEASFKVPLVGGGSGDESSQSTQHPTFYYDDETYDINIWASRVWTSQSEADGDLENYLHAMELARVEMQKAASTKSAKFPMTPIEEHAARVSLEEVVARMSMDLLVEDGLKPPPSPLRTPYNAPAARSFKGSLSGPNSNEHTSSVHSSYAVQSPARPGEQPAAILSPYLWAKHQTQSLQWYDNVFLLPHEALRQALVRVRRLVSLDYMPLHMAWKVDVFFRWFAHFALFVKTEMAVKRDVVVPLLLRRKPALATTLLETVGAYEATVAVLDAVTYFRSRSFEAESDAAKAGAQWATYLLQLSEYLMTVERLVVANLDRDEVDLTTALASAYTHGSYLAQVQKKVEEALDEPAKRVMVPWMLEARAVGQGDAAHWQWGWFSKWLYEHRWRPFYKSHVDALLHRIEFASTTKG</sequence>
<comment type="caution">
    <text evidence="2">The sequence shown here is derived from an EMBL/GenBank/DDBJ whole genome shotgun (WGS) entry which is preliminary data.</text>
</comment>
<evidence type="ECO:0000313" key="3">
    <source>
        <dbReference type="Proteomes" id="UP000243579"/>
    </source>
</evidence>
<evidence type="ECO:0000256" key="1">
    <source>
        <dbReference type="SAM" id="MobiDB-lite"/>
    </source>
</evidence>
<feature type="compositionally biased region" description="Polar residues" evidence="1">
    <location>
        <begin position="306"/>
        <end position="323"/>
    </location>
</feature>
<reference evidence="2 3" key="1">
    <citation type="journal article" date="2014" name="Genome Biol. Evol.">
        <title>The secreted proteins of Achlya hypogyna and Thraustotheca clavata identify the ancestral oomycete secretome and reveal gene acquisitions by horizontal gene transfer.</title>
        <authorList>
            <person name="Misner I."/>
            <person name="Blouin N."/>
            <person name="Leonard G."/>
            <person name="Richards T.A."/>
            <person name="Lane C.E."/>
        </authorList>
    </citation>
    <scope>NUCLEOTIDE SEQUENCE [LARGE SCALE GENOMIC DNA]</scope>
    <source>
        <strain evidence="2 3">ATCC 48635</strain>
    </source>
</reference>
<organism evidence="2 3">
    <name type="scientific">Achlya hypogyna</name>
    <name type="common">Oomycete</name>
    <name type="synonym">Protoachlya hypogyna</name>
    <dbReference type="NCBI Taxonomy" id="1202772"/>
    <lineage>
        <taxon>Eukaryota</taxon>
        <taxon>Sar</taxon>
        <taxon>Stramenopiles</taxon>
        <taxon>Oomycota</taxon>
        <taxon>Saprolegniomycetes</taxon>
        <taxon>Saprolegniales</taxon>
        <taxon>Achlyaceae</taxon>
        <taxon>Achlya</taxon>
    </lineage>
</organism>
<dbReference type="EMBL" id="JNBR01001448">
    <property type="protein sequence ID" value="OQR87363.1"/>
    <property type="molecule type" value="Genomic_DNA"/>
</dbReference>
<feature type="region of interest" description="Disordered" evidence="1">
    <location>
        <begin position="1"/>
        <end position="137"/>
    </location>
</feature>
<proteinExistence type="predicted"/>
<dbReference type="AlphaFoldDB" id="A0A1V9YNS3"/>
<protein>
    <submittedName>
        <fullName evidence="2">Uncharacterized protein</fullName>
    </submittedName>
</protein>
<dbReference type="Proteomes" id="UP000243579">
    <property type="component" value="Unassembled WGS sequence"/>
</dbReference>
<feature type="compositionally biased region" description="Low complexity" evidence="1">
    <location>
        <begin position="69"/>
        <end position="87"/>
    </location>
</feature>